<dbReference type="PANTHER" id="PTHR21396">
    <property type="entry name" value="39S RIBOSOMAL PROTEIN L43"/>
    <property type="match status" value="1"/>
</dbReference>
<dbReference type="PANTHER" id="PTHR21396:SF2">
    <property type="entry name" value="LARGE RIBOSOMAL SUBUNIT PROTEIN ML43"/>
    <property type="match status" value="1"/>
</dbReference>
<evidence type="ECO:0000256" key="2">
    <source>
        <dbReference type="ARBA" id="ARBA00006073"/>
    </source>
</evidence>
<dbReference type="GO" id="GO:0032543">
    <property type="term" value="P:mitochondrial translation"/>
    <property type="evidence" value="ECO:0007669"/>
    <property type="project" value="InterPro"/>
</dbReference>
<name>A0A5S6QF42_TRIMR</name>
<reference evidence="9" key="1">
    <citation type="submission" date="2019-12" db="UniProtKB">
        <authorList>
            <consortium name="WormBaseParasite"/>
        </authorList>
    </citation>
    <scope>IDENTIFICATION</scope>
</reference>
<dbReference type="WBParaSite" id="TMUE_1000005996.1">
    <property type="protein sequence ID" value="TMUE_1000005996.1"/>
    <property type="gene ID" value="WBGene00289663"/>
</dbReference>
<organism evidence="8 9">
    <name type="scientific">Trichuris muris</name>
    <name type="common">Mouse whipworm</name>
    <dbReference type="NCBI Taxonomy" id="70415"/>
    <lineage>
        <taxon>Eukaryota</taxon>
        <taxon>Metazoa</taxon>
        <taxon>Ecdysozoa</taxon>
        <taxon>Nematoda</taxon>
        <taxon>Enoplea</taxon>
        <taxon>Dorylaimia</taxon>
        <taxon>Trichinellida</taxon>
        <taxon>Trichuridae</taxon>
        <taxon>Trichuris</taxon>
    </lineage>
</organism>
<evidence type="ECO:0000313" key="8">
    <source>
        <dbReference type="Proteomes" id="UP000046395"/>
    </source>
</evidence>
<keyword evidence="3" id="KW-0689">Ribosomal protein</keyword>
<evidence type="ECO:0000256" key="1">
    <source>
        <dbReference type="ARBA" id="ARBA00004173"/>
    </source>
</evidence>
<dbReference type="InterPro" id="IPR036249">
    <property type="entry name" value="Thioredoxin-like_sf"/>
</dbReference>
<accession>A0A5S6QF42</accession>
<proteinExistence type="inferred from homology"/>
<protein>
    <recommendedName>
        <fullName evidence="6">Large ribosomal subunit protein mL43</fullName>
    </recommendedName>
</protein>
<evidence type="ECO:0000256" key="3">
    <source>
        <dbReference type="ARBA" id="ARBA00022980"/>
    </source>
</evidence>
<comment type="similarity">
    <text evidence="2">Belongs to the mitochondrion-specific ribosomal protein mL43 family.</text>
</comment>
<evidence type="ECO:0000259" key="7">
    <source>
        <dbReference type="SMART" id="SM00916"/>
    </source>
</evidence>
<evidence type="ECO:0000256" key="6">
    <source>
        <dbReference type="ARBA" id="ARBA00035188"/>
    </source>
</evidence>
<dbReference type="AlphaFoldDB" id="A0A5S6QF42"/>
<keyword evidence="4" id="KW-0496">Mitochondrion</keyword>
<evidence type="ECO:0000256" key="4">
    <source>
        <dbReference type="ARBA" id="ARBA00023128"/>
    </source>
</evidence>
<dbReference type="InterPro" id="IPR039927">
    <property type="entry name" value="Ribosomal_mL43"/>
</dbReference>
<dbReference type="Proteomes" id="UP000046395">
    <property type="component" value="Unassembled WGS sequence"/>
</dbReference>
<dbReference type="GO" id="GO:0005762">
    <property type="term" value="C:mitochondrial large ribosomal subunit"/>
    <property type="evidence" value="ECO:0007669"/>
    <property type="project" value="TreeGrafter"/>
</dbReference>
<evidence type="ECO:0000256" key="5">
    <source>
        <dbReference type="ARBA" id="ARBA00023274"/>
    </source>
</evidence>
<evidence type="ECO:0000313" key="9">
    <source>
        <dbReference type="WBParaSite" id="TMUE_1000005996.1"/>
    </source>
</evidence>
<sequence length="197" mass="22504">MASRKFCKSRIYAWRLTAYPNAVLQNGVGRFIHPLKRLTFFFCKSSSASAGVRQFLCEDLIDFSESHPGVAVYVQPKRFKAAHVYGEYLNGRSASVLVNRFSRSEVQQIVLYMANRSGFPIVNFKEPQTTQRSTIQGFWNPFYHMPTEANVVSFPNAEFGRCKTSEGNWPVVPFVASEDVDDFSMHAGCLNWTFLRF</sequence>
<dbReference type="InterPro" id="IPR007741">
    <property type="entry name" value="Ribosomal_mL43/mS25/NADH_DH"/>
</dbReference>
<dbReference type="SMART" id="SM00916">
    <property type="entry name" value="L51_S25_CI-B8"/>
    <property type="match status" value="1"/>
</dbReference>
<feature type="domain" description="Ribosomal protein/NADH dehydrogenase" evidence="7">
    <location>
        <begin position="44"/>
        <end position="117"/>
    </location>
</feature>
<comment type="subcellular location">
    <subcellularLocation>
        <location evidence="1">Mitochondrion</location>
    </subcellularLocation>
</comment>
<dbReference type="Gene3D" id="3.40.30.10">
    <property type="entry name" value="Glutaredoxin"/>
    <property type="match status" value="1"/>
</dbReference>
<keyword evidence="5" id="KW-0687">Ribonucleoprotein</keyword>
<dbReference type="STRING" id="70415.A0A5S6QF42"/>
<dbReference type="GO" id="GO:0003735">
    <property type="term" value="F:structural constituent of ribosome"/>
    <property type="evidence" value="ECO:0007669"/>
    <property type="project" value="InterPro"/>
</dbReference>
<dbReference type="SUPFAM" id="SSF52833">
    <property type="entry name" value="Thioredoxin-like"/>
    <property type="match status" value="1"/>
</dbReference>
<keyword evidence="8" id="KW-1185">Reference proteome</keyword>